<evidence type="ECO:0000256" key="4">
    <source>
        <dbReference type="ARBA" id="ARBA00022692"/>
    </source>
</evidence>
<evidence type="ECO:0000259" key="10">
    <source>
        <dbReference type="Pfam" id="PF00892"/>
    </source>
</evidence>
<keyword evidence="3" id="KW-1003">Cell membrane</keyword>
<keyword evidence="4 9" id="KW-0812">Transmembrane</keyword>
<sequence length="309" mass="33474">MNALFPLFAVLIWSINIVVNKLSTALIEPAAIAFYRWLLAFLLLTPFMLPGVVRHLAVIRRHALKLLALGLLGIVLYQCLAYYAAQTISALMMGILGSLLPMLTMLISIPLLRVKPGRGLLFGGLLSLCGIVWLISGGHPQDILRQGIGRGEAMIFVGACAYALYGVLLKRWAIPLPGWLSLYCQIAFGLLLLLPIFLHADSVRLTAQNIPLVAFAGIMASLIAPFLWIQGVMRLDASTASIFMNLTPVFTALIAIIFLHEQLHLYHLVGGVVTLLGVILAQRSHPGRRGKKIAAGNGAARDTCGDPLD</sequence>
<gene>
    <name evidence="11" type="ORF">FJU30_20165</name>
</gene>
<dbReference type="InterPro" id="IPR037185">
    <property type="entry name" value="EmrE-like"/>
</dbReference>
<accession>A0A5J5FW13</accession>
<dbReference type="Gene3D" id="1.10.3730.20">
    <property type="match status" value="1"/>
</dbReference>
<evidence type="ECO:0000256" key="1">
    <source>
        <dbReference type="ARBA" id="ARBA00004651"/>
    </source>
</evidence>
<feature type="transmembrane region" description="Helical" evidence="9">
    <location>
        <begin position="148"/>
        <end position="168"/>
    </location>
</feature>
<organism evidence="11 12">
    <name type="scientific">Affinibrenneria salicis</name>
    <dbReference type="NCBI Taxonomy" id="2590031"/>
    <lineage>
        <taxon>Bacteria</taxon>
        <taxon>Pseudomonadati</taxon>
        <taxon>Pseudomonadota</taxon>
        <taxon>Gammaproteobacteria</taxon>
        <taxon>Enterobacterales</taxon>
        <taxon>Pectobacteriaceae</taxon>
        <taxon>Affinibrenneria</taxon>
    </lineage>
</organism>
<evidence type="ECO:0000256" key="5">
    <source>
        <dbReference type="ARBA" id="ARBA00022989"/>
    </source>
</evidence>
<dbReference type="Proteomes" id="UP000335415">
    <property type="component" value="Unassembled WGS sequence"/>
</dbReference>
<name>A0A5J5FW13_9GAMM</name>
<protein>
    <recommendedName>
        <fullName evidence="7">Threonine/homoserine exporter RhtA</fullName>
    </recommendedName>
</protein>
<dbReference type="PANTHER" id="PTHR32322">
    <property type="entry name" value="INNER MEMBRANE TRANSPORTER"/>
    <property type="match status" value="1"/>
</dbReference>
<dbReference type="InterPro" id="IPR050638">
    <property type="entry name" value="AA-Vitamin_Transporters"/>
</dbReference>
<dbReference type="EMBL" id="VYKJ01000012">
    <property type="protein sequence ID" value="KAA8996970.1"/>
    <property type="molecule type" value="Genomic_DNA"/>
</dbReference>
<proteinExistence type="inferred from homology"/>
<dbReference type="RefSeq" id="WP_150436770.1">
    <property type="nucleotide sequence ID" value="NZ_VYKJ01000012.1"/>
</dbReference>
<comment type="similarity">
    <text evidence="2">Belongs to the drug/metabolite transporter (DMT) superfamily. 10 TMS drug/metabolite exporter (DME) (TC 2.A.7.3) family.</text>
</comment>
<dbReference type="PANTHER" id="PTHR32322:SF18">
    <property type="entry name" value="S-ADENOSYLMETHIONINE_S-ADENOSYLHOMOCYSTEINE TRANSPORTER"/>
    <property type="match status" value="1"/>
</dbReference>
<feature type="transmembrane region" description="Helical" evidence="9">
    <location>
        <begin position="265"/>
        <end position="282"/>
    </location>
</feature>
<evidence type="ECO:0000256" key="3">
    <source>
        <dbReference type="ARBA" id="ARBA00022475"/>
    </source>
</evidence>
<reference evidence="11 12" key="1">
    <citation type="submission" date="2019-09" db="EMBL/GenBank/DDBJ databases">
        <authorList>
            <person name="Li Y."/>
        </authorList>
    </citation>
    <scope>NUCLEOTIDE SEQUENCE [LARGE SCALE GENOMIC DNA]</scope>
    <source>
        <strain evidence="11 12">L3-3HA</strain>
    </source>
</reference>
<feature type="transmembrane region" description="Helical" evidence="9">
    <location>
        <begin position="180"/>
        <end position="198"/>
    </location>
</feature>
<dbReference type="SUPFAM" id="SSF103481">
    <property type="entry name" value="Multidrug resistance efflux transporter EmrE"/>
    <property type="match status" value="2"/>
</dbReference>
<feature type="transmembrane region" description="Helical" evidence="9">
    <location>
        <begin position="66"/>
        <end position="85"/>
    </location>
</feature>
<feature type="domain" description="EamA" evidence="10">
    <location>
        <begin position="151"/>
        <end position="280"/>
    </location>
</feature>
<feature type="transmembrane region" description="Helical" evidence="9">
    <location>
        <begin position="119"/>
        <end position="136"/>
    </location>
</feature>
<evidence type="ECO:0000313" key="12">
    <source>
        <dbReference type="Proteomes" id="UP000335415"/>
    </source>
</evidence>
<evidence type="ECO:0000256" key="7">
    <source>
        <dbReference type="ARBA" id="ARBA00040595"/>
    </source>
</evidence>
<feature type="transmembrane region" description="Helical" evidence="9">
    <location>
        <begin position="35"/>
        <end position="54"/>
    </location>
</feature>
<dbReference type="GO" id="GO:0005886">
    <property type="term" value="C:plasma membrane"/>
    <property type="evidence" value="ECO:0007669"/>
    <property type="project" value="UniProtKB-SubCell"/>
</dbReference>
<feature type="transmembrane region" description="Helical" evidence="9">
    <location>
        <begin position="91"/>
        <end position="112"/>
    </location>
</feature>
<feature type="region of interest" description="Disordered" evidence="8">
    <location>
        <begin position="288"/>
        <end position="309"/>
    </location>
</feature>
<keyword evidence="5 9" id="KW-1133">Transmembrane helix</keyword>
<dbReference type="AlphaFoldDB" id="A0A5J5FW13"/>
<feature type="transmembrane region" description="Helical" evidence="9">
    <location>
        <begin position="210"/>
        <end position="229"/>
    </location>
</feature>
<comment type="caution">
    <text evidence="11">The sequence shown here is derived from an EMBL/GenBank/DDBJ whole genome shotgun (WGS) entry which is preliminary data.</text>
</comment>
<keyword evidence="12" id="KW-1185">Reference proteome</keyword>
<keyword evidence="6 9" id="KW-0472">Membrane</keyword>
<feature type="domain" description="EamA" evidence="10">
    <location>
        <begin position="4"/>
        <end position="135"/>
    </location>
</feature>
<comment type="subcellular location">
    <subcellularLocation>
        <location evidence="1">Cell membrane</location>
        <topology evidence="1">Multi-pass membrane protein</topology>
    </subcellularLocation>
</comment>
<evidence type="ECO:0000256" key="8">
    <source>
        <dbReference type="SAM" id="MobiDB-lite"/>
    </source>
</evidence>
<evidence type="ECO:0000313" key="11">
    <source>
        <dbReference type="EMBL" id="KAA8996970.1"/>
    </source>
</evidence>
<dbReference type="InterPro" id="IPR000620">
    <property type="entry name" value="EamA_dom"/>
</dbReference>
<feature type="transmembrane region" description="Helical" evidence="9">
    <location>
        <begin position="241"/>
        <end position="259"/>
    </location>
</feature>
<evidence type="ECO:0000256" key="9">
    <source>
        <dbReference type="SAM" id="Phobius"/>
    </source>
</evidence>
<evidence type="ECO:0000256" key="2">
    <source>
        <dbReference type="ARBA" id="ARBA00009853"/>
    </source>
</evidence>
<dbReference type="Pfam" id="PF00892">
    <property type="entry name" value="EamA"/>
    <property type="match status" value="2"/>
</dbReference>
<evidence type="ECO:0000256" key="6">
    <source>
        <dbReference type="ARBA" id="ARBA00023136"/>
    </source>
</evidence>
<dbReference type="OrthoDB" id="4167046at2"/>